<dbReference type="EMBL" id="GGEC01065372">
    <property type="protein sequence ID" value="MBX45856.1"/>
    <property type="molecule type" value="Transcribed_RNA"/>
</dbReference>
<evidence type="ECO:0000313" key="1">
    <source>
        <dbReference type="EMBL" id="MBX45856.1"/>
    </source>
</evidence>
<dbReference type="AlphaFoldDB" id="A0A2P2NTP1"/>
<reference evidence="1" key="1">
    <citation type="submission" date="2018-02" db="EMBL/GenBank/DDBJ databases">
        <title>Rhizophora mucronata_Transcriptome.</title>
        <authorList>
            <person name="Meera S.P."/>
            <person name="Sreeshan A."/>
            <person name="Augustine A."/>
        </authorList>
    </citation>
    <scope>NUCLEOTIDE SEQUENCE</scope>
    <source>
        <tissue evidence="1">Leaf</tissue>
    </source>
</reference>
<protein>
    <submittedName>
        <fullName evidence="1">Uncharacterized protein</fullName>
    </submittedName>
</protein>
<name>A0A2P2NTP1_RHIMU</name>
<sequence length="29" mass="3405">MTTVEGSGVKDYFQPTIFFWGQREKHVLC</sequence>
<organism evidence="1">
    <name type="scientific">Rhizophora mucronata</name>
    <name type="common">Asiatic mangrove</name>
    <dbReference type="NCBI Taxonomy" id="61149"/>
    <lineage>
        <taxon>Eukaryota</taxon>
        <taxon>Viridiplantae</taxon>
        <taxon>Streptophyta</taxon>
        <taxon>Embryophyta</taxon>
        <taxon>Tracheophyta</taxon>
        <taxon>Spermatophyta</taxon>
        <taxon>Magnoliopsida</taxon>
        <taxon>eudicotyledons</taxon>
        <taxon>Gunneridae</taxon>
        <taxon>Pentapetalae</taxon>
        <taxon>rosids</taxon>
        <taxon>fabids</taxon>
        <taxon>Malpighiales</taxon>
        <taxon>Rhizophoraceae</taxon>
        <taxon>Rhizophora</taxon>
    </lineage>
</organism>
<accession>A0A2P2NTP1</accession>
<proteinExistence type="predicted"/>